<protein>
    <recommendedName>
        <fullName evidence="4">DUF4194 domain-containing protein</fullName>
    </recommendedName>
</protein>
<evidence type="ECO:0008006" key="4">
    <source>
        <dbReference type="Google" id="ProtNLM"/>
    </source>
</evidence>
<keyword evidence="3" id="KW-1185">Reference proteome</keyword>
<evidence type="ECO:0000313" key="3">
    <source>
        <dbReference type="Proteomes" id="UP000287996"/>
    </source>
</evidence>
<dbReference type="Proteomes" id="UP000287996">
    <property type="component" value="Unassembled WGS sequence"/>
</dbReference>
<name>A0A432ZSP6_9GAMM</name>
<accession>A0A432ZSP6</accession>
<gene>
    <name evidence="2" type="ORF">CWI84_02190</name>
</gene>
<proteinExistence type="predicted"/>
<dbReference type="Pfam" id="PF13835">
    <property type="entry name" value="DUF4194"/>
    <property type="match status" value="1"/>
</dbReference>
<sequence>MLRDLRAILDKTEYESLEEEQFQEAAAFLRRKQFIFSDGHGHRKHYELIRRFKGYFAHLFDAFGDELKIDESFGFIGFIPSTSNPPMKMLDTIFLLILAKLHDLEARRANTQNGRASPSPGILIDSFIELTGREKPKKVETKAALKRLEESGVIRLGENDKVSELPLIEVLPTIHVVVTDDYLDILKNFAKCDEEKASSDERMVNEYEQEDPIASVNEIATSGDRL</sequence>
<dbReference type="InterPro" id="IPR025449">
    <property type="entry name" value="JetB"/>
</dbReference>
<dbReference type="RefSeq" id="WP_126840950.1">
    <property type="nucleotide sequence ID" value="NZ_PIQH01000002.1"/>
</dbReference>
<organism evidence="2 3">
    <name type="scientific">Idiomarina tyrosinivorans</name>
    <dbReference type="NCBI Taxonomy" id="1445662"/>
    <lineage>
        <taxon>Bacteria</taxon>
        <taxon>Pseudomonadati</taxon>
        <taxon>Pseudomonadota</taxon>
        <taxon>Gammaproteobacteria</taxon>
        <taxon>Alteromonadales</taxon>
        <taxon>Idiomarinaceae</taxon>
        <taxon>Idiomarina</taxon>
    </lineage>
</organism>
<evidence type="ECO:0000256" key="1">
    <source>
        <dbReference type="SAM" id="MobiDB-lite"/>
    </source>
</evidence>
<dbReference type="OrthoDB" id="6102739at2"/>
<feature type="region of interest" description="Disordered" evidence="1">
    <location>
        <begin position="207"/>
        <end position="226"/>
    </location>
</feature>
<evidence type="ECO:0000313" key="2">
    <source>
        <dbReference type="EMBL" id="RUO80944.1"/>
    </source>
</evidence>
<dbReference type="EMBL" id="PIQH01000002">
    <property type="protein sequence ID" value="RUO80944.1"/>
    <property type="molecule type" value="Genomic_DNA"/>
</dbReference>
<reference evidence="2 3" key="1">
    <citation type="journal article" date="2011" name="Front. Microbiol.">
        <title>Genomic signatures of strain selection and enhancement in Bacillus atrophaeus var. globigii, a historical biowarfare simulant.</title>
        <authorList>
            <person name="Gibbons H.S."/>
            <person name="Broomall S.M."/>
            <person name="McNew L.A."/>
            <person name="Daligault H."/>
            <person name="Chapman C."/>
            <person name="Bruce D."/>
            <person name="Karavis M."/>
            <person name="Krepps M."/>
            <person name="McGregor P.A."/>
            <person name="Hong C."/>
            <person name="Park K.H."/>
            <person name="Akmal A."/>
            <person name="Feldman A."/>
            <person name="Lin J.S."/>
            <person name="Chang W.E."/>
            <person name="Higgs B.W."/>
            <person name="Demirev P."/>
            <person name="Lindquist J."/>
            <person name="Liem A."/>
            <person name="Fochler E."/>
            <person name="Read T.D."/>
            <person name="Tapia R."/>
            <person name="Johnson S."/>
            <person name="Bishop-Lilly K.A."/>
            <person name="Detter C."/>
            <person name="Han C."/>
            <person name="Sozhamannan S."/>
            <person name="Rosenzweig C.N."/>
            <person name="Skowronski E.W."/>
        </authorList>
    </citation>
    <scope>NUCLEOTIDE SEQUENCE [LARGE SCALE GENOMIC DNA]</scope>
    <source>
        <strain evidence="2 3">CC-PW-9</strain>
    </source>
</reference>
<comment type="caution">
    <text evidence="2">The sequence shown here is derived from an EMBL/GenBank/DDBJ whole genome shotgun (WGS) entry which is preliminary data.</text>
</comment>
<dbReference type="AlphaFoldDB" id="A0A432ZSP6"/>